<keyword evidence="4 12" id="KW-0378">Hydrolase</keyword>
<dbReference type="SUPFAM" id="SSF52540">
    <property type="entry name" value="P-loop containing nucleoside triphosphate hydrolases"/>
    <property type="match status" value="1"/>
</dbReference>
<evidence type="ECO:0000256" key="2">
    <source>
        <dbReference type="ARBA" id="ARBA00022692"/>
    </source>
</evidence>
<dbReference type="InterPro" id="IPR003959">
    <property type="entry name" value="ATPase_AAA_core"/>
</dbReference>
<comment type="subcellular location">
    <subcellularLocation>
        <location evidence="1">Mitochondrion membrane</location>
    </subcellularLocation>
</comment>
<dbReference type="Pfam" id="PF25426">
    <property type="entry name" value="AAA_lid_BCS1"/>
    <property type="match status" value="1"/>
</dbReference>
<name>A0A5C3LY85_9AGAR</name>
<reference evidence="12 13" key="1">
    <citation type="journal article" date="2019" name="Nat. Ecol. Evol.">
        <title>Megaphylogeny resolves global patterns of mushroom evolution.</title>
        <authorList>
            <person name="Varga T."/>
            <person name="Krizsan K."/>
            <person name="Foldi C."/>
            <person name="Dima B."/>
            <person name="Sanchez-Garcia M."/>
            <person name="Sanchez-Ramirez S."/>
            <person name="Szollosi G.J."/>
            <person name="Szarkandi J.G."/>
            <person name="Papp V."/>
            <person name="Albert L."/>
            <person name="Andreopoulos W."/>
            <person name="Angelini C."/>
            <person name="Antonin V."/>
            <person name="Barry K.W."/>
            <person name="Bougher N.L."/>
            <person name="Buchanan P."/>
            <person name="Buyck B."/>
            <person name="Bense V."/>
            <person name="Catcheside P."/>
            <person name="Chovatia M."/>
            <person name="Cooper J."/>
            <person name="Damon W."/>
            <person name="Desjardin D."/>
            <person name="Finy P."/>
            <person name="Geml J."/>
            <person name="Haridas S."/>
            <person name="Hughes K."/>
            <person name="Justo A."/>
            <person name="Karasinski D."/>
            <person name="Kautmanova I."/>
            <person name="Kiss B."/>
            <person name="Kocsube S."/>
            <person name="Kotiranta H."/>
            <person name="LaButti K.M."/>
            <person name="Lechner B.E."/>
            <person name="Liimatainen K."/>
            <person name="Lipzen A."/>
            <person name="Lukacs Z."/>
            <person name="Mihaltcheva S."/>
            <person name="Morgado L.N."/>
            <person name="Niskanen T."/>
            <person name="Noordeloos M.E."/>
            <person name="Ohm R.A."/>
            <person name="Ortiz-Santana B."/>
            <person name="Ovrebo C."/>
            <person name="Racz N."/>
            <person name="Riley R."/>
            <person name="Savchenko A."/>
            <person name="Shiryaev A."/>
            <person name="Soop K."/>
            <person name="Spirin V."/>
            <person name="Szebenyi C."/>
            <person name="Tomsovsky M."/>
            <person name="Tulloss R.E."/>
            <person name="Uehling J."/>
            <person name="Grigoriev I.V."/>
            <person name="Vagvolgyi C."/>
            <person name="Papp T."/>
            <person name="Martin F.M."/>
            <person name="Miettinen O."/>
            <person name="Hibbett D.S."/>
            <person name="Nagy L.G."/>
        </authorList>
    </citation>
    <scope>NUCLEOTIDE SEQUENCE [LARGE SCALE GENOMIC DNA]</scope>
    <source>
        <strain evidence="12 13">CBS 166.37</strain>
    </source>
</reference>
<protein>
    <submittedName>
        <fullName evidence="12">P-loop containing nucleoside triphosphate hydrolase protein</fullName>
    </submittedName>
</protein>
<feature type="compositionally biased region" description="Basic and acidic residues" evidence="10">
    <location>
        <begin position="506"/>
        <end position="516"/>
    </location>
</feature>
<dbReference type="PANTHER" id="PTHR23070">
    <property type="entry name" value="BCS1 AAA-TYPE ATPASE"/>
    <property type="match status" value="1"/>
</dbReference>
<comment type="catalytic activity">
    <reaction evidence="9">
        <text>ATP + H2O = ADP + phosphate + H(+)</text>
        <dbReference type="Rhea" id="RHEA:13065"/>
        <dbReference type="ChEBI" id="CHEBI:15377"/>
        <dbReference type="ChEBI" id="CHEBI:15378"/>
        <dbReference type="ChEBI" id="CHEBI:30616"/>
        <dbReference type="ChEBI" id="CHEBI:43474"/>
        <dbReference type="ChEBI" id="CHEBI:456216"/>
    </reaction>
    <physiologicalReaction direction="left-to-right" evidence="9">
        <dbReference type="Rhea" id="RHEA:13066"/>
    </physiologicalReaction>
</comment>
<dbReference type="GO" id="GO:0031966">
    <property type="term" value="C:mitochondrial membrane"/>
    <property type="evidence" value="ECO:0007669"/>
    <property type="project" value="UniProtKB-SubCell"/>
</dbReference>
<dbReference type="AlphaFoldDB" id="A0A5C3LY85"/>
<evidence type="ECO:0000259" key="11">
    <source>
        <dbReference type="SMART" id="SM01024"/>
    </source>
</evidence>
<evidence type="ECO:0000256" key="10">
    <source>
        <dbReference type="SAM" id="MobiDB-lite"/>
    </source>
</evidence>
<sequence length="550" mass="62511">MNDFEYYSASKTDGSRIDGVGGVSEWLTRVLGLSFLASLFSNSYVSDSVKLFILGTIIETGRRFCYWLFERMWFQYSITIQVTEGDPTYDWIILFLTQEKVWRRARDFRVTAKSSRRTWSVKSDSGTEIRGNADYVPTYQMPHLFRWNGYWVEIKRSQGESSLSSAGIHATSSTLFLTLYTLNMNAISELVEDARLRYIEVSRPNVIIHSVDMNTHFGASFQWNNVKRKARRPLNSIILPEGVTSSLVEDAQEFFTMEDWYVDASIPHRRGYLFHGPPGTGKKLGLEIYSLSLASTYIDDSFLQRAAASIPKKSIFLIEDIDCAFPSREESDDGDILANPPYASMVIPAMHSERRRSAVTLSGLLNVLDGVGSEEGKLFFATTNHVDHLDPALIRPGRIDKKVQYKLATKEQAKALFLRFFPESHTNFDGTNLETLLEKRAYLQELAMNFSGQIPEYEFSTAELQGYLLSWKKQPVKASENVIDWVEQERREKRERNKRKGKKCKSREEKERREVRGGPISTSDVTEGKAKADGDMPASNEAVGVSAPEA</sequence>
<evidence type="ECO:0000256" key="7">
    <source>
        <dbReference type="ARBA" id="ARBA00023128"/>
    </source>
</evidence>
<gene>
    <name evidence="12" type="ORF">BDQ12DRAFT_705634</name>
</gene>
<evidence type="ECO:0000256" key="8">
    <source>
        <dbReference type="ARBA" id="ARBA00023136"/>
    </source>
</evidence>
<dbReference type="GO" id="GO:0016887">
    <property type="term" value="F:ATP hydrolysis activity"/>
    <property type="evidence" value="ECO:0007669"/>
    <property type="project" value="InterPro"/>
</dbReference>
<dbReference type="Proteomes" id="UP000308652">
    <property type="component" value="Unassembled WGS sequence"/>
</dbReference>
<dbReference type="EMBL" id="ML213605">
    <property type="protein sequence ID" value="TFK37900.1"/>
    <property type="molecule type" value="Genomic_DNA"/>
</dbReference>
<feature type="region of interest" description="Disordered" evidence="10">
    <location>
        <begin position="490"/>
        <end position="550"/>
    </location>
</feature>
<dbReference type="InterPro" id="IPR050747">
    <property type="entry name" value="Mitochondrial_chaperone_BCS1"/>
</dbReference>
<evidence type="ECO:0000256" key="3">
    <source>
        <dbReference type="ARBA" id="ARBA00022741"/>
    </source>
</evidence>
<keyword evidence="2" id="KW-0812">Transmembrane</keyword>
<proteinExistence type="predicted"/>
<evidence type="ECO:0000256" key="5">
    <source>
        <dbReference type="ARBA" id="ARBA00022840"/>
    </source>
</evidence>
<dbReference type="Pfam" id="PF08740">
    <property type="entry name" value="BCS1_N"/>
    <property type="match status" value="1"/>
</dbReference>
<keyword evidence="6" id="KW-1133">Transmembrane helix</keyword>
<dbReference type="Pfam" id="PF00004">
    <property type="entry name" value="AAA"/>
    <property type="match status" value="1"/>
</dbReference>
<dbReference type="STRING" id="68775.A0A5C3LY85"/>
<keyword evidence="7" id="KW-0496">Mitochondrion</keyword>
<keyword evidence="3" id="KW-0547">Nucleotide-binding</keyword>
<accession>A0A5C3LY85</accession>
<dbReference type="OrthoDB" id="10251412at2759"/>
<dbReference type="InterPro" id="IPR057495">
    <property type="entry name" value="AAA_lid_BCS1"/>
</dbReference>
<keyword evidence="13" id="KW-1185">Reference proteome</keyword>
<evidence type="ECO:0000313" key="13">
    <source>
        <dbReference type="Proteomes" id="UP000308652"/>
    </source>
</evidence>
<feature type="domain" description="BCS1 N-terminal" evidence="11">
    <location>
        <begin position="52"/>
        <end position="237"/>
    </location>
</feature>
<evidence type="ECO:0000256" key="6">
    <source>
        <dbReference type="ARBA" id="ARBA00022989"/>
    </source>
</evidence>
<dbReference type="SMART" id="SM01024">
    <property type="entry name" value="BCS1_N"/>
    <property type="match status" value="1"/>
</dbReference>
<organism evidence="12 13">
    <name type="scientific">Crucibulum laeve</name>
    <dbReference type="NCBI Taxonomy" id="68775"/>
    <lineage>
        <taxon>Eukaryota</taxon>
        <taxon>Fungi</taxon>
        <taxon>Dikarya</taxon>
        <taxon>Basidiomycota</taxon>
        <taxon>Agaricomycotina</taxon>
        <taxon>Agaricomycetes</taxon>
        <taxon>Agaricomycetidae</taxon>
        <taxon>Agaricales</taxon>
        <taxon>Agaricineae</taxon>
        <taxon>Nidulariaceae</taxon>
        <taxon>Crucibulum</taxon>
    </lineage>
</organism>
<dbReference type="GO" id="GO:0005524">
    <property type="term" value="F:ATP binding"/>
    <property type="evidence" value="ECO:0007669"/>
    <property type="project" value="UniProtKB-KW"/>
</dbReference>
<evidence type="ECO:0000256" key="1">
    <source>
        <dbReference type="ARBA" id="ARBA00004325"/>
    </source>
</evidence>
<keyword evidence="8" id="KW-0472">Membrane</keyword>
<dbReference type="InterPro" id="IPR027417">
    <property type="entry name" value="P-loop_NTPase"/>
</dbReference>
<evidence type="ECO:0000256" key="4">
    <source>
        <dbReference type="ARBA" id="ARBA00022801"/>
    </source>
</evidence>
<evidence type="ECO:0000256" key="9">
    <source>
        <dbReference type="ARBA" id="ARBA00048778"/>
    </source>
</evidence>
<dbReference type="Gene3D" id="3.40.50.300">
    <property type="entry name" value="P-loop containing nucleotide triphosphate hydrolases"/>
    <property type="match status" value="1"/>
</dbReference>
<feature type="compositionally biased region" description="Basic residues" evidence="10">
    <location>
        <begin position="496"/>
        <end position="505"/>
    </location>
</feature>
<keyword evidence="5" id="KW-0067">ATP-binding</keyword>
<evidence type="ECO:0000313" key="12">
    <source>
        <dbReference type="EMBL" id="TFK37900.1"/>
    </source>
</evidence>
<dbReference type="InterPro" id="IPR014851">
    <property type="entry name" value="BCS1_N"/>
</dbReference>